<gene>
    <name evidence="3" type="ORF">Hsar01_00284</name>
</gene>
<keyword evidence="4" id="KW-1185">Reference proteome</keyword>
<dbReference type="Proteomes" id="UP001476282">
    <property type="component" value="Unassembled WGS sequence"/>
</dbReference>
<organism evidence="3 4">
    <name type="scientific">Haloferula sargassicola</name>
    <dbReference type="NCBI Taxonomy" id="490096"/>
    <lineage>
        <taxon>Bacteria</taxon>
        <taxon>Pseudomonadati</taxon>
        <taxon>Verrucomicrobiota</taxon>
        <taxon>Verrucomicrobiia</taxon>
        <taxon>Verrucomicrobiales</taxon>
        <taxon>Verrucomicrobiaceae</taxon>
        <taxon>Haloferula</taxon>
    </lineage>
</organism>
<protein>
    <recommendedName>
        <fullName evidence="5">DUF4381 domain-containing protein</fullName>
    </recommendedName>
</protein>
<feature type="transmembrane region" description="Helical" evidence="1">
    <location>
        <begin position="44"/>
        <end position="65"/>
    </location>
</feature>
<name>A0ABP9UHE9_9BACT</name>
<sequence>MKAVLRHTALLVVASGALLAQETEDIRGPKPLIEIPEPPQATPWMTYGLIALLAVAVIVVLVWLLRRKSVEVLTPEQRARKELDVLRNDGRGMAAGDFAEAASGVLRRFIEQRFGVAAPKRTTEEFLHEVTRGSHGLEDRIDSLRGFLRSCDMAKFAAEELDELQRDDLLVKARGFINTPVRKEDAA</sequence>
<dbReference type="InterPro" id="IPR025489">
    <property type="entry name" value="DUF4381"/>
</dbReference>
<evidence type="ECO:0008006" key="5">
    <source>
        <dbReference type="Google" id="ProtNLM"/>
    </source>
</evidence>
<proteinExistence type="predicted"/>
<feature type="signal peptide" evidence="2">
    <location>
        <begin position="1"/>
        <end position="20"/>
    </location>
</feature>
<evidence type="ECO:0000256" key="2">
    <source>
        <dbReference type="SAM" id="SignalP"/>
    </source>
</evidence>
<dbReference type="EMBL" id="BAABRI010000001">
    <property type="protein sequence ID" value="GAA5481078.1"/>
    <property type="molecule type" value="Genomic_DNA"/>
</dbReference>
<keyword evidence="1" id="KW-0472">Membrane</keyword>
<keyword evidence="1" id="KW-0812">Transmembrane</keyword>
<dbReference type="RefSeq" id="WP_353565234.1">
    <property type="nucleotide sequence ID" value="NZ_BAABRI010000001.1"/>
</dbReference>
<dbReference type="Pfam" id="PF14316">
    <property type="entry name" value="DUF4381"/>
    <property type="match status" value="1"/>
</dbReference>
<keyword evidence="2" id="KW-0732">Signal</keyword>
<reference evidence="3 4" key="1">
    <citation type="submission" date="2024-02" db="EMBL/GenBank/DDBJ databases">
        <title>Haloferula sargassicola NBRC 104335.</title>
        <authorList>
            <person name="Ichikawa N."/>
            <person name="Katano-Makiyama Y."/>
            <person name="Hidaka K."/>
        </authorList>
    </citation>
    <scope>NUCLEOTIDE SEQUENCE [LARGE SCALE GENOMIC DNA]</scope>
    <source>
        <strain evidence="3 4">NBRC 104335</strain>
    </source>
</reference>
<feature type="chain" id="PRO_5045630479" description="DUF4381 domain-containing protein" evidence="2">
    <location>
        <begin position="21"/>
        <end position="187"/>
    </location>
</feature>
<accession>A0ABP9UHE9</accession>
<evidence type="ECO:0000313" key="3">
    <source>
        <dbReference type="EMBL" id="GAA5481078.1"/>
    </source>
</evidence>
<keyword evidence="1" id="KW-1133">Transmembrane helix</keyword>
<comment type="caution">
    <text evidence="3">The sequence shown here is derived from an EMBL/GenBank/DDBJ whole genome shotgun (WGS) entry which is preliminary data.</text>
</comment>
<evidence type="ECO:0000256" key="1">
    <source>
        <dbReference type="SAM" id="Phobius"/>
    </source>
</evidence>
<evidence type="ECO:0000313" key="4">
    <source>
        <dbReference type="Proteomes" id="UP001476282"/>
    </source>
</evidence>